<proteinExistence type="predicted"/>
<gene>
    <name evidence="2" type="ORF">FEZ08_03420</name>
</gene>
<evidence type="ECO:0000313" key="2">
    <source>
        <dbReference type="EMBL" id="TLG76676.1"/>
    </source>
</evidence>
<dbReference type="AlphaFoldDB" id="A0A5R8QFZ3"/>
<feature type="transmembrane region" description="Helical" evidence="1">
    <location>
        <begin position="132"/>
        <end position="161"/>
    </location>
</feature>
<protein>
    <submittedName>
        <fullName evidence="2">Uncharacterized protein</fullName>
    </submittedName>
</protein>
<sequence>MKNYLKWMLYKYSPAIKYTGIGLLIVLSLEVIMCVLGNYFETIKVVALLFSSLSSLLFTGIYIAVPILFMVNQAFGKGLEQVLVVPISRYKVLLAQVIFGVVLQTTLTVVMVLGMMPMMFLLQTISPMTNEVISFGTVLTIVVMSVFSMINGITTWQFLFYGSQIRAARRIPMWLRALIIVVAYFIIVFAFELSLQQFGISSFQAGFQAGMQMAGADGLMEGVASNLGFSQLTLVLYLGALSLLSIGEFTMARYFLKHKVEM</sequence>
<feature type="transmembrane region" description="Helical" evidence="1">
    <location>
        <begin position="173"/>
        <end position="191"/>
    </location>
</feature>
<evidence type="ECO:0000313" key="3">
    <source>
        <dbReference type="Proteomes" id="UP000306912"/>
    </source>
</evidence>
<reference evidence="2 3" key="1">
    <citation type="submission" date="2019-05" db="EMBL/GenBank/DDBJ databases">
        <title>Culicoidintestinum kansasii gen. nov., sp. nov. from the gastrointestinal tract of the biting midge, Culicoides sonorensis.</title>
        <authorList>
            <person name="Neupane S."/>
            <person name="Ghosh A."/>
            <person name="Gunther S."/>
            <person name="Martin K."/>
            <person name="Zurek L."/>
        </authorList>
    </citation>
    <scope>NUCLEOTIDE SEQUENCE [LARGE SCALE GENOMIC DNA]</scope>
    <source>
        <strain evidence="2 3">CS-1</strain>
    </source>
</reference>
<dbReference type="RefSeq" id="WP_138190313.1">
    <property type="nucleotide sequence ID" value="NZ_VBWP01000002.1"/>
</dbReference>
<accession>A0A5R8QFZ3</accession>
<feature type="transmembrane region" description="Helical" evidence="1">
    <location>
        <begin position="234"/>
        <end position="256"/>
    </location>
</feature>
<name>A0A5R8QFZ3_9FIRM</name>
<feature type="transmembrane region" description="Helical" evidence="1">
    <location>
        <begin position="21"/>
        <end position="40"/>
    </location>
</feature>
<keyword evidence="1" id="KW-0472">Membrane</keyword>
<comment type="caution">
    <text evidence="2">The sequence shown here is derived from an EMBL/GenBank/DDBJ whole genome shotgun (WGS) entry which is preliminary data.</text>
</comment>
<keyword evidence="1" id="KW-0812">Transmembrane</keyword>
<dbReference type="InParanoid" id="A0A5R8QFZ3"/>
<organism evidence="2 3">
    <name type="scientific">Culicoidibacter larvae</name>
    <dbReference type="NCBI Taxonomy" id="2579976"/>
    <lineage>
        <taxon>Bacteria</taxon>
        <taxon>Bacillati</taxon>
        <taxon>Bacillota</taxon>
        <taxon>Culicoidibacteria</taxon>
        <taxon>Culicoidibacterales</taxon>
        <taxon>Culicoidibacteraceae</taxon>
        <taxon>Culicoidibacter</taxon>
    </lineage>
</organism>
<feature type="transmembrane region" description="Helical" evidence="1">
    <location>
        <begin position="92"/>
        <end position="120"/>
    </location>
</feature>
<feature type="transmembrane region" description="Helical" evidence="1">
    <location>
        <begin position="46"/>
        <end position="71"/>
    </location>
</feature>
<keyword evidence="3" id="KW-1185">Reference proteome</keyword>
<dbReference type="EMBL" id="VBWP01000002">
    <property type="protein sequence ID" value="TLG76676.1"/>
    <property type="molecule type" value="Genomic_DNA"/>
</dbReference>
<evidence type="ECO:0000256" key="1">
    <source>
        <dbReference type="SAM" id="Phobius"/>
    </source>
</evidence>
<dbReference type="Proteomes" id="UP000306912">
    <property type="component" value="Unassembled WGS sequence"/>
</dbReference>
<keyword evidence="1" id="KW-1133">Transmembrane helix</keyword>